<dbReference type="InterPro" id="IPR023198">
    <property type="entry name" value="PGP-like_dom2"/>
</dbReference>
<keyword evidence="4" id="KW-1185">Reference proteome</keyword>
<reference evidence="3 4" key="1">
    <citation type="journal article" date="2016" name="PLoS Pathog.">
        <title>Biosynthesis of antibiotic leucinostatins in bio-control fungus Purpureocillium lilacinum and their inhibition on phytophthora revealed by genome mining.</title>
        <authorList>
            <person name="Wang G."/>
            <person name="Liu Z."/>
            <person name="Lin R."/>
            <person name="Li E."/>
            <person name="Mao Z."/>
            <person name="Ling J."/>
            <person name="Yang Y."/>
            <person name="Yin W.B."/>
            <person name="Xie B."/>
        </authorList>
    </citation>
    <scope>NUCLEOTIDE SEQUENCE [LARGE SCALE GENOMIC DNA]</scope>
    <source>
        <strain evidence="3">170</strain>
    </source>
</reference>
<dbReference type="Gene3D" id="1.10.150.240">
    <property type="entry name" value="Putative phosphatase, domain 2"/>
    <property type="match status" value="1"/>
</dbReference>
<protein>
    <submittedName>
        <fullName evidence="3">Haloacid dehalogenase, type II</fullName>
    </submittedName>
</protein>
<dbReference type="Proteomes" id="UP000078397">
    <property type="component" value="Unassembled WGS sequence"/>
</dbReference>
<dbReference type="NCBIfam" id="TIGR01428">
    <property type="entry name" value="HAD_type_II"/>
    <property type="match status" value="1"/>
</dbReference>
<dbReference type="Gene3D" id="3.40.50.1000">
    <property type="entry name" value="HAD superfamily/HAD-like"/>
    <property type="match status" value="1"/>
</dbReference>
<organism evidence="3 4">
    <name type="scientific">Pochonia chlamydosporia 170</name>
    <dbReference type="NCBI Taxonomy" id="1380566"/>
    <lineage>
        <taxon>Eukaryota</taxon>
        <taxon>Fungi</taxon>
        <taxon>Dikarya</taxon>
        <taxon>Ascomycota</taxon>
        <taxon>Pezizomycotina</taxon>
        <taxon>Sordariomycetes</taxon>
        <taxon>Hypocreomycetidae</taxon>
        <taxon>Hypocreales</taxon>
        <taxon>Clavicipitaceae</taxon>
        <taxon>Pochonia</taxon>
    </lineage>
</organism>
<evidence type="ECO:0000256" key="1">
    <source>
        <dbReference type="ARBA" id="ARBA00008106"/>
    </source>
</evidence>
<dbReference type="NCBIfam" id="TIGR01493">
    <property type="entry name" value="HAD-SF-IA-v2"/>
    <property type="match status" value="1"/>
</dbReference>
<name>A0A179F956_METCM</name>
<gene>
    <name evidence="3" type="ORF">VFPPC_14227</name>
</gene>
<dbReference type="PANTHER" id="PTHR43316:SF3">
    <property type="entry name" value="HALOACID DEHALOGENASE, TYPE II (AFU_ORTHOLOGUE AFUA_2G07750)-RELATED"/>
    <property type="match status" value="1"/>
</dbReference>
<comment type="caution">
    <text evidence="3">The sequence shown here is derived from an EMBL/GenBank/DDBJ whole genome shotgun (WGS) entry which is preliminary data.</text>
</comment>
<dbReference type="InterPro" id="IPR006439">
    <property type="entry name" value="HAD-SF_hydro_IA"/>
</dbReference>
<dbReference type="Pfam" id="PF00702">
    <property type="entry name" value="Hydrolase"/>
    <property type="match status" value="1"/>
</dbReference>
<dbReference type="InterPro" id="IPR023214">
    <property type="entry name" value="HAD_sf"/>
</dbReference>
<dbReference type="SFLD" id="SFLDG01129">
    <property type="entry name" value="C1.5:_HAD__Beta-PGM__Phosphata"/>
    <property type="match status" value="1"/>
</dbReference>
<dbReference type="InterPro" id="IPR006328">
    <property type="entry name" value="2-HAD"/>
</dbReference>
<accession>A0A179F956</accession>
<dbReference type="OrthoDB" id="40579at2759"/>
<dbReference type="GeneID" id="28855990"/>
<dbReference type="SFLD" id="SFLDS00003">
    <property type="entry name" value="Haloacid_Dehalogenase"/>
    <property type="match status" value="1"/>
</dbReference>
<sequence>MSPATIPPLSSVKALTFDVFGTVVDWRSSVTEELMLRAYRKLSSDLPNVLKECLENLKEDDWGRFAQDWRDTYVHFVKSFNPETDAWKTIDEHHRDSLVELLEEWGLKDLYTDTEITSLSLVWHRLAPWSDTVDGLRKLQDSGKVVLATLSNGNNELVTDLNDFGDLGFQQLFCAETFRVYKPDPRTYLGAARKLGLEPGQVAMVACHMRDLKGAKECGLRTIYVERPREEAWDKEGDEFKGARDWVDLWIAEGEDGLVSMAKNLLDVL</sequence>
<dbReference type="PANTHER" id="PTHR43316">
    <property type="entry name" value="HYDROLASE, HALOACID DELAHOGENASE-RELATED"/>
    <property type="match status" value="1"/>
</dbReference>
<dbReference type="InterPro" id="IPR036412">
    <property type="entry name" value="HAD-like_sf"/>
</dbReference>
<keyword evidence="2" id="KW-0378">Hydrolase</keyword>
<dbReference type="STRING" id="1380566.A0A179F956"/>
<dbReference type="AlphaFoldDB" id="A0A179F956"/>
<evidence type="ECO:0000256" key="2">
    <source>
        <dbReference type="ARBA" id="ARBA00022801"/>
    </source>
</evidence>
<dbReference type="GO" id="GO:0016791">
    <property type="term" value="F:phosphatase activity"/>
    <property type="evidence" value="ECO:0007669"/>
    <property type="project" value="UniProtKB-ARBA"/>
</dbReference>
<dbReference type="InterPro" id="IPR051540">
    <property type="entry name" value="S-2-haloacid_dehalogenase"/>
</dbReference>
<dbReference type="EMBL" id="LSBJ02000007">
    <property type="protein sequence ID" value="OAQ61870.1"/>
    <property type="molecule type" value="Genomic_DNA"/>
</dbReference>
<dbReference type="PRINTS" id="PR00413">
    <property type="entry name" value="HADHALOGNASE"/>
</dbReference>
<dbReference type="RefSeq" id="XP_018139574.1">
    <property type="nucleotide sequence ID" value="XM_018291996.1"/>
</dbReference>
<dbReference type="KEGG" id="pchm:VFPPC_14227"/>
<proteinExistence type="inferred from homology"/>
<dbReference type="GO" id="GO:0019120">
    <property type="term" value="F:hydrolase activity, acting on acid halide bonds, in C-halide compounds"/>
    <property type="evidence" value="ECO:0007669"/>
    <property type="project" value="InterPro"/>
</dbReference>
<dbReference type="SUPFAM" id="SSF56784">
    <property type="entry name" value="HAD-like"/>
    <property type="match status" value="1"/>
</dbReference>
<evidence type="ECO:0000313" key="3">
    <source>
        <dbReference type="EMBL" id="OAQ61870.1"/>
    </source>
</evidence>
<comment type="similarity">
    <text evidence="1">Belongs to the HAD-like hydrolase superfamily. S-2-haloalkanoic acid dehalogenase family.</text>
</comment>
<evidence type="ECO:0000313" key="4">
    <source>
        <dbReference type="Proteomes" id="UP000078397"/>
    </source>
</evidence>